<dbReference type="Proteomes" id="UP000494206">
    <property type="component" value="Unassembled WGS sequence"/>
</dbReference>
<organism evidence="13 14">
    <name type="scientific">Caenorhabditis bovis</name>
    <dbReference type="NCBI Taxonomy" id="2654633"/>
    <lineage>
        <taxon>Eukaryota</taxon>
        <taxon>Metazoa</taxon>
        <taxon>Ecdysozoa</taxon>
        <taxon>Nematoda</taxon>
        <taxon>Chromadorea</taxon>
        <taxon>Rhabditida</taxon>
        <taxon>Rhabditina</taxon>
        <taxon>Rhabditomorpha</taxon>
        <taxon>Rhabditoidea</taxon>
        <taxon>Rhabditidae</taxon>
        <taxon>Peloderinae</taxon>
        <taxon>Caenorhabditis</taxon>
    </lineage>
</organism>
<protein>
    <recommendedName>
        <fullName evidence="15">Myosin motor domain-containing protein</fullName>
    </recommendedName>
</protein>
<dbReference type="GO" id="GO:0016020">
    <property type="term" value="C:membrane"/>
    <property type="evidence" value="ECO:0007669"/>
    <property type="project" value="TreeGrafter"/>
</dbReference>
<dbReference type="InterPro" id="IPR001609">
    <property type="entry name" value="Myosin_head_motor_dom-like"/>
</dbReference>
<evidence type="ECO:0000256" key="9">
    <source>
        <dbReference type="SAM" id="Coils"/>
    </source>
</evidence>
<dbReference type="InterPro" id="IPR036961">
    <property type="entry name" value="Kinesin_motor_dom_sf"/>
</dbReference>
<dbReference type="SMART" id="SM00015">
    <property type="entry name" value="IQ"/>
    <property type="match status" value="6"/>
</dbReference>
<feature type="region of interest" description="Disordered" evidence="10">
    <location>
        <begin position="1035"/>
        <end position="1076"/>
    </location>
</feature>
<dbReference type="OrthoDB" id="6108017at2759"/>
<dbReference type="InterPro" id="IPR002710">
    <property type="entry name" value="Dilute_dom"/>
</dbReference>
<dbReference type="GO" id="GO:0000146">
    <property type="term" value="F:microfilament motor activity"/>
    <property type="evidence" value="ECO:0007669"/>
    <property type="project" value="TreeGrafter"/>
</dbReference>
<name>A0A8S1E8Z6_9PELO</name>
<gene>
    <name evidence="13" type="ORF">CBOVIS_LOCUS11</name>
</gene>
<dbReference type="PANTHER" id="PTHR13140">
    <property type="entry name" value="MYOSIN"/>
    <property type="match status" value="1"/>
</dbReference>
<dbReference type="SUPFAM" id="SSF52540">
    <property type="entry name" value="P-loop containing nucleoside triphosphate hydrolases"/>
    <property type="match status" value="2"/>
</dbReference>
<evidence type="ECO:0000256" key="2">
    <source>
        <dbReference type="ARBA" id="ARBA00022741"/>
    </source>
</evidence>
<feature type="domain" description="Dilute" evidence="11">
    <location>
        <begin position="1455"/>
        <end position="1731"/>
    </location>
</feature>
<evidence type="ECO:0000256" key="4">
    <source>
        <dbReference type="ARBA" id="ARBA00023054"/>
    </source>
</evidence>
<dbReference type="Gene3D" id="1.20.58.530">
    <property type="match status" value="1"/>
</dbReference>
<dbReference type="FunFam" id="1.10.10.820:FF:000001">
    <property type="entry name" value="Myosin heavy chain"/>
    <property type="match status" value="1"/>
</dbReference>
<comment type="caution">
    <text evidence="13">The sequence shown here is derived from an EMBL/GenBank/DDBJ whole genome shotgun (WGS) entry which is preliminary data.</text>
</comment>
<dbReference type="CDD" id="cd23767">
    <property type="entry name" value="IQCD"/>
    <property type="match status" value="2"/>
</dbReference>
<dbReference type="Gene3D" id="3.40.850.10">
    <property type="entry name" value="Kinesin motor domain"/>
    <property type="match status" value="2"/>
</dbReference>
<accession>A0A8S1E8Z6</accession>
<dbReference type="Gene3D" id="1.20.120.720">
    <property type="entry name" value="Myosin VI head, motor domain, U50 subdomain"/>
    <property type="match status" value="2"/>
</dbReference>
<dbReference type="EMBL" id="CADEPM010000001">
    <property type="protein sequence ID" value="CAB3396461.1"/>
    <property type="molecule type" value="Genomic_DNA"/>
</dbReference>
<keyword evidence="3 8" id="KW-0067">ATP-binding</keyword>
<reference evidence="13 14" key="1">
    <citation type="submission" date="2020-04" db="EMBL/GenBank/DDBJ databases">
        <authorList>
            <person name="Laetsch R D."/>
            <person name="Stevens L."/>
            <person name="Kumar S."/>
            <person name="Blaxter L. M."/>
        </authorList>
    </citation>
    <scope>NUCLEOTIDE SEQUENCE [LARGE SCALE GENOMIC DNA]</scope>
</reference>
<evidence type="ECO:0008006" key="15">
    <source>
        <dbReference type="Google" id="ProtNLM"/>
    </source>
</evidence>
<feature type="binding site" evidence="8">
    <location>
        <begin position="176"/>
        <end position="183"/>
    </location>
    <ligand>
        <name>ATP</name>
        <dbReference type="ChEBI" id="CHEBI:30616"/>
    </ligand>
</feature>
<dbReference type="Gene3D" id="2.30.42.10">
    <property type="match status" value="1"/>
</dbReference>
<dbReference type="SUPFAM" id="SSF50156">
    <property type="entry name" value="PDZ domain-like"/>
    <property type="match status" value="1"/>
</dbReference>
<dbReference type="InterPro" id="IPR000048">
    <property type="entry name" value="IQ_motif_EF-hand-BS"/>
</dbReference>
<dbReference type="GO" id="GO:0005524">
    <property type="term" value="F:ATP binding"/>
    <property type="evidence" value="ECO:0007669"/>
    <property type="project" value="UniProtKB-UniRule"/>
</dbReference>
<evidence type="ECO:0000256" key="10">
    <source>
        <dbReference type="SAM" id="MobiDB-lite"/>
    </source>
</evidence>
<dbReference type="Pfam" id="PF13180">
    <property type="entry name" value="PDZ_2"/>
    <property type="match status" value="1"/>
</dbReference>
<evidence type="ECO:0000256" key="8">
    <source>
        <dbReference type="PROSITE-ProRule" id="PRU00782"/>
    </source>
</evidence>
<keyword evidence="14" id="KW-1185">Reference proteome</keyword>
<dbReference type="PANTHER" id="PTHR13140:SF706">
    <property type="entry name" value="DILUTE CLASS UNCONVENTIONAL MYOSIN, ISOFORM C"/>
    <property type="match status" value="1"/>
</dbReference>
<dbReference type="PROSITE" id="PS51456">
    <property type="entry name" value="MYOSIN_MOTOR"/>
    <property type="match status" value="1"/>
</dbReference>
<dbReference type="PROSITE" id="PS51126">
    <property type="entry name" value="DILUTE"/>
    <property type="match status" value="1"/>
</dbReference>
<comment type="similarity">
    <text evidence="1 8">Belongs to the TRAFAC class myosin-kinesin ATPase superfamily. Myosin family.</text>
</comment>
<evidence type="ECO:0000313" key="14">
    <source>
        <dbReference type="Proteomes" id="UP000494206"/>
    </source>
</evidence>
<feature type="compositionally biased region" description="Polar residues" evidence="10">
    <location>
        <begin position="1050"/>
        <end position="1060"/>
    </location>
</feature>
<dbReference type="InterPro" id="IPR036034">
    <property type="entry name" value="PDZ_sf"/>
</dbReference>
<dbReference type="Gene3D" id="1.20.5.190">
    <property type="match status" value="3"/>
</dbReference>
<feature type="coiled-coil region" evidence="9">
    <location>
        <begin position="912"/>
        <end position="999"/>
    </location>
</feature>
<evidence type="ECO:0000256" key="3">
    <source>
        <dbReference type="ARBA" id="ARBA00022840"/>
    </source>
</evidence>
<evidence type="ECO:0000313" key="13">
    <source>
        <dbReference type="EMBL" id="CAB3396461.1"/>
    </source>
</evidence>
<evidence type="ECO:0000256" key="7">
    <source>
        <dbReference type="ARBA" id="ARBA00023203"/>
    </source>
</evidence>
<dbReference type="PROSITE" id="PS50096">
    <property type="entry name" value="IQ"/>
    <property type="match status" value="5"/>
</dbReference>
<dbReference type="Pfam" id="PF00612">
    <property type="entry name" value="IQ"/>
    <property type="match status" value="3"/>
</dbReference>
<dbReference type="GO" id="GO:0005737">
    <property type="term" value="C:cytoplasm"/>
    <property type="evidence" value="ECO:0007669"/>
    <property type="project" value="TreeGrafter"/>
</dbReference>
<dbReference type="SMART" id="SM00242">
    <property type="entry name" value="MYSc"/>
    <property type="match status" value="1"/>
</dbReference>
<feature type="domain" description="Myosin motor" evidence="12">
    <location>
        <begin position="79"/>
        <end position="708"/>
    </location>
</feature>
<feature type="coiled-coil region" evidence="9">
    <location>
        <begin position="1343"/>
        <end position="1370"/>
    </location>
</feature>
<dbReference type="PRINTS" id="PR00193">
    <property type="entry name" value="MYOSINHEAVY"/>
</dbReference>
<evidence type="ECO:0000259" key="12">
    <source>
        <dbReference type="PROSITE" id="PS51456"/>
    </source>
</evidence>
<evidence type="ECO:0000256" key="5">
    <source>
        <dbReference type="ARBA" id="ARBA00023123"/>
    </source>
</evidence>
<dbReference type="InterPro" id="IPR027417">
    <property type="entry name" value="P-loop_NTPase"/>
</dbReference>
<dbReference type="CDD" id="cd15470">
    <property type="entry name" value="Myo5_CBD"/>
    <property type="match status" value="1"/>
</dbReference>
<dbReference type="Gene3D" id="1.10.10.820">
    <property type="match status" value="1"/>
</dbReference>
<keyword evidence="2 8" id="KW-0547">Nucleotide-binding</keyword>
<evidence type="ECO:0000259" key="11">
    <source>
        <dbReference type="PROSITE" id="PS51126"/>
    </source>
</evidence>
<dbReference type="GO" id="GO:0051015">
    <property type="term" value="F:actin filament binding"/>
    <property type="evidence" value="ECO:0007669"/>
    <property type="project" value="TreeGrafter"/>
</dbReference>
<sequence length="1982" mass="226622">MDGNVTLGRGQVYPIQNYKRGAKVWHRDPNLVWIGGDLEDDVNFDTRKVKILLEDGNRVEIEIKSLEQLPFLRNPSILVGKDDLTLLSYLHEPAVLHNLQFRFVERQTIYTYCGIVLVAINPYVDCSHMYNDDIIQVYRGAGKSVRELDPHIFAVAEEAYYDMKEFSKSQSIIVSGESGAGKTVSAKFVMQYLASVAVSRKSGEDGIEKRVLASNPIMESIGNAKTIRNDNSSRFGKFIQINFCDHGRKIAGAEMKTYLLEKSRLVFQAPGERNYHVFYQMCAGRYHPVIKDFHLGSCESYAYLTQGGDSRIPGVDDKIDFEKLIKALQMLGFEDAQVSDVFRVLAGLLLLGNVRFESGEGCSTVTGSSQNDISRLCAELWEINEDGLKMWLTRREIKAVNEVVVKALTNNEATRSRDALTKMIYAQLFHWLHVFKLEQEEYIREEIDWVRVDFHDNQPAIDLIEGSVGLINLLDEQCKRLNGSDGDWLSQLSNSAELKRNPQLAFPRVRCNDFIVRHFAADVTYTTDGFVEKNRDSIGDQLIEVIASSRRPFMRQIVRSMLTVEKMSIPGRKSVKRTVASQFRDSLRELMNVLCSTRPHYVRCIKPNDSKISFDFEPKRAIQQLRACGVLETVRISAAGFPSRYPFDEFSRRYRVLHTKKRAMWRDEPRRFAEVTCSECLENGKYALGKTKIFLRTGQVAVLERIRLETLSLAAVMIQKTWKGFVTRRKYEIMKKSLLIVQASLKAFLAFRRMKYLQMHRAVIVMQSAVRGFIQRRKHEKIRASVIAIQAAYRASLVRIYVEKVRYEKSAITIQSAWRGYQVRREQIARRKKIVMVQCAVRKWLAKRRLRELKINARSVDHLQRLNTGLENKIIELQMRLDSTTSRSKEEGEKLTTTLRDLARTKADLAIMEEERLTLLEAKNRAEVLQLEVERLETECDLKEALRGGMETKMVELQSKLDKMESETTLKVAELMEQLEKAKKDREVWEEEKGKLLSELNTERAARSALDAEIVAMRDQLMRNVNLFESGAFSRMSSMRRSNKDDDSSRTTSNVSQINSLADPPTTVPATSLSIRGSPEAQLDDVALIIRQQSMINEMRQRVEHSQRETARMKAILEASSLIESLDKKTSLRAFETNKMNDLENAYNRLKNDMERLTIEKQRLGLEHVNVHSVFERIMEENERYREESAELRAMLSNHFERQSVAGADSEDGSSGDLEEDLCIERQCRQLKSLAENLTKMLTTQNQEMERLRQQRIHESQINFRFPRVLMEFDDVGTSATVVTPTSVKARMTSSTSDYYCMTFDEPDDVNEDEISNSSKAVIIQRPSDCSLEEAVRGVHKHVQLLAQQNMDLNEKLARQSDELAEARSQLRGYSGPLGLEHTSDEDIIKLEAFQKDSVTHCGLLEVYNVPEFARIIVCEFKPRIARLLTKNLPAYLLLAAFRVHDENKDDTALTSLFSSVHIVLKDTISSSHDLDILSLWLVNSWRLFNLLRQYGGDDTNPEWQAANTEQQNRYRFKSYDVAPIREQLKLRVEEIYSNLMKKAIEHVFSPKIVPGILQHESSSDLMTAGQERRGPAGGAKKGLDDLLQFMDLVHAKLVTYGADAIIINQVVGQMAHWMCSLALNYMMFRRDLCNFEKAIQIKHNVTEIQSWLSSKGLAGCKEHLDPLVQACHLLQSRKDASNLDTLCGEMTSKLKPRQVVAILQHYDPSDDMEEGLSPELLVKIQKKLNERAIQNGDPPEEKDTLLMIGTYLPPFDTQPFSYSEYPLETLSLPSCLHLQNICRLACSFNAPQLLPDNRERNIPERKDGYQYSIVTINFKPGLKFGLGIKNVYRNVYVVKVEENSIVSTLLSVADRILDVDGEPVTDNTKCKSLLVKGLKENKMVTVLVERGQTPEAKKEATDEMNEQHNQSVMAPPDVRSILKRLEQKVIGVKASNDGALTKNANPKDRKVCVEEGHKSVMIYMDNEEKRDKLKKVTKDDK</sequence>
<dbReference type="Pfam" id="PF00063">
    <property type="entry name" value="Myosin_head"/>
    <property type="match status" value="2"/>
</dbReference>
<dbReference type="Pfam" id="PF01843">
    <property type="entry name" value="DIL"/>
    <property type="match status" value="1"/>
</dbReference>
<keyword evidence="7 8" id="KW-0009">Actin-binding</keyword>
<feature type="coiled-coil region" evidence="9">
    <location>
        <begin position="1133"/>
        <end position="1202"/>
    </location>
</feature>
<evidence type="ECO:0000256" key="1">
    <source>
        <dbReference type="ARBA" id="ARBA00008314"/>
    </source>
</evidence>
<dbReference type="InterPro" id="IPR001478">
    <property type="entry name" value="PDZ"/>
</dbReference>
<keyword evidence="4 9" id="KW-0175">Coiled coil</keyword>
<dbReference type="SMART" id="SM01132">
    <property type="entry name" value="DIL"/>
    <property type="match status" value="1"/>
</dbReference>
<feature type="region of interest" description="Actin-binding" evidence="8">
    <location>
        <begin position="587"/>
        <end position="609"/>
    </location>
</feature>
<dbReference type="GO" id="GO:0007015">
    <property type="term" value="P:actin filament organization"/>
    <property type="evidence" value="ECO:0007669"/>
    <property type="project" value="TreeGrafter"/>
</dbReference>
<evidence type="ECO:0000256" key="6">
    <source>
        <dbReference type="ARBA" id="ARBA00023175"/>
    </source>
</evidence>
<dbReference type="GO" id="GO:0016459">
    <property type="term" value="C:myosin complex"/>
    <property type="evidence" value="ECO:0007669"/>
    <property type="project" value="UniProtKB-KW"/>
</dbReference>
<keyword evidence="6 8" id="KW-0505">Motor protein</keyword>
<feature type="coiled-coil region" evidence="9">
    <location>
        <begin position="1228"/>
        <end position="1255"/>
    </location>
</feature>
<dbReference type="Gene3D" id="6.20.240.20">
    <property type="match status" value="1"/>
</dbReference>
<proteinExistence type="inferred from homology"/>
<keyword evidence="5 8" id="KW-0518">Myosin</keyword>